<dbReference type="GeneID" id="8852931"/>
<feature type="transmembrane region" description="Helical" evidence="1">
    <location>
        <begin position="49"/>
        <end position="68"/>
    </location>
</feature>
<feature type="transmembrane region" description="Helical" evidence="1">
    <location>
        <begin position="114"/>
        <end position="136"/>
    </location>
</feature>
<protein>
    <submittedName>
        <fullName evidence="2">Predicted protein</fullName>
    </submittedName>
</protein>
<dbReference type="VEuPathDB" id="AmoebaDB:NAEGRDRAFT_68807"/>
<reference evidence="2 3" key="1">
    <citation type="journal article" date="2010" name="Cell">
        <title>The genome of Naegleria gruberi illuminates early eukaryotic versatility.</title>
        <authorList>
            <person name="Fritz-Laylin L.K."/>
            <person name="Prochnik S.E."/>
            <person name="Ginger M.L."/>
            <person name="Dacks J.B."/>
            <person name="Carpenter M.L."/>
            <person name="Field M.C."/>
            <person name="Kuo A."/>
            <person name="Paredez A."/>
            <person name="Chapman J."/>
            <person name="Pham J."/>
            <person name="Shu S."/>
            <person name="Neupane R."/>
            <person name="Cipriano M."/>
            <person name="Mancuso J."/>
            <person name="Tu H."/>
            <person name="Salamov A."/>
            <person name="Lindquist E."/>
            <person name="Shapiro H."/>
            <person name="Lucas S."/>
            <person name="Grigoriev I.V."/>
            <person name="Cande W.Z."/>
            <person name="Fulton C."/>
            <person name="Rokhsar D.S."/>
            <person name="Dawson S.C."/>
        </authorList>
    </citation>
    <scope>NUCLEOTIDE SEQUENCE [LARGE SCALE GENOMIC DNA]</scope>
    <source>
        <strain evidence="2 3">NEG-M</strain>
    </source>
</reference>
<feature type="transmembrane region" description="Helical" evidence="1">
    <location>
        <begin position="319"/>
        <end position="342"/>
    </location>
</feature>
<dbReference type="EMBL" id="GG738874">
    <property type="protein sequence ID" value="EFC43336.1"/>
    <property type="molecule type" value="Genomic_DNA"/>
</dbReference>
<proteinExistence type="predicted"/>
<feature type="transmembrane region" description="Helical" evidence="1">
    <location>
        <begin position="282"/>
        <end position="307"/>
    </location>
</feature>
<dbReference type="AlphaFoldDB" id="D2VIU8"/>
<accession>D2VIU8</accession>
<keyword evidence="1" id="KW-0472">Membrane</keyword>
<organism evidence="3">
    <name type="scientific">Naegleria gruberi</name>
    <name type="common">Amoeba</name>
    <dbReference type="NCBI Taxonomy" id="5762"/>
    <lineage>
        <taxon>Eukaryota</taxon>
        <taxon>Discoba</taxon>
        <taxon>Heterolobosea</taxon>
        <taxon>Tetramitia</taxon>
        <taxon>Eutetramitia</taxon>
        <taxon>Vahlkampfiidae</taxon>
        <taxon>Naegleria</taxon>
    </lineage>
</organism>
<evidence type="ECO:0000313" key="3">
    <source>
        <dbReference type="Proteomes" id="UP000006671"/>
    </source>
</evidence>
<keyword evidence="1" id="KW-0812">Transmembrane</keyword>
<dbReference type="InParanoid" id="D2VIU8"/>
<feature type="transmembrane region" description="Helical" evidence="1">
    <location>
        <begin position="227"/>
        <end position="246"/>
    </location>
</feature>
<evidence type="ECO:0000256" key="1">
    <source>
        <dbReference type="SAM" id="Phobius"/>
    </source>
</evidence>
<feature type="transmembrane region" description="Helical" evidence="1">
    <location>
        <begin position="80"/>
        <end position="102"/>
    </location>
</feature>
<feature type="transmembrane region" description="Helical" evidence="1">
    <location>
        <begin position="348"/>
        <end position="376"/>
    </location>
</feature>
<gene>
    <name evidence="2" type="ORF">NAEGRDRAFT_68807</name>
</gene>
<keyword evidence="1" id="KW-1133">Transmembrane helix</keyword>
<dbReference type="RefSeq" id="XP_002676080.1">
    <property type="nucleotide sequence ID" value="XM_002676034.1"/>
</dbReference>
<dbReference type="Proteomes" id="UP000006671">
    <property type="component" value="Unassembled WGS sequence"/>
</dbReference>
<evidence type="ECO:0000313" key="2">
    <source>
        <dbReference type="EMBL" id="EFC43336.1"/>
    </source>
</evidence>
<keyword evidence="3" id="KW-1185">Reference proteome</keyword>
<sequence>MANSTIYANQTYCDEALFNLPSSIYLDSIPQIINGVCPDTIFTPISSSLVLLNHLIIVFVGLAGVIYKRNNAHIRYRSPVYLYWSMFASTLLVGISCLRFMIGRTIFPCPLHAVTFFIFPQVLMMPSILKCFRVFLLYRINLEKSKVHNEARFSIAVKEKGIELESKELSEGSPAVGTPELNTSSSNIMSIATDDDRSSEAGEALSEISTTQTRKIKILEFLASTKFATIIYISLLIFHLCFWLIFSGIDQAISNSGNPGKTIVLQVGLLDFTKGCVSSSNAVLLVAAQCIFYLIIEIIVFVLFAFFTDRDTWGMKRETFVLISFQVVAAILYIALGSIGIIKTLVDYFVAYAHVILIYVGLELCVNVVAPVGYAFMMDWKEGRGEEMDTVGGFLQDKKNVENLLDFARRR</sequence>
<dbReference type="KEGG" id="ngr:NAEGRDRAFT_68807"/>
<name>D2VIU8_NAEGR</name>